<proteinExistence type="predicted"/>
<dbReference type="EMBL" id="MRWQ01000004">
    <property type="protein sequence ID" value="OKL37605.1"/>
    <property type="molecule type" value="Genomic_DNA"/>
</dbReference>
<gene>
    <name evidence="2" type="ORF">BLL40_04685</name>
</gene>
<dbReference type="AlphaFoldDB" id="A0A1Q5P5Q1"/>
<keyword evidence="3" id="KW-1185">Reference proteome</keyword>
<dbReference type="OrthoDB" id="2937274at2"/>
<feature type="region of interest" description="Disordered" evidence="1">
    <location>
        <begin position="94"/>
        <end position="114"/>
    </location>
</feature>
<evidence type="ECO:0000313" key="3">
    <source>
        <dbReference type="Proteomes" id="UP000186524"/>
    </source>
</evidence>
<protein>
    <submittedName>
        <fullName evidence="2">Uncharacterized protein</fullName>
    </submittedName>
</protein>
<dbReference type="Proteomes" id="UP000186524">
    <property type="component" value="Unassembled WGS sequence"/>
</dbReference>
<accession>A0A1Q5P5Q1</accession>
<organism evidence="2 3">
    <name type="scientific">Domibacillus mangrovi</name>
    <dbReference type="NCBI Taxonomy" id="1714354"/>
    <lineage>
        <taxon>Bacteria</taxon>
        <taxon>Bacillati</taxon>
        <taxon>Bacillota</taxon>
        <taxon>Bacilli</taxon>
        <taxon>Bacillales</taxon>
        <taxon>Bacillaceae</taxon>
        <taxon>Domibacillus</taxon>
    </lineage>
</organism>
<evidence type="ECO:0000313" key="2">
    <source>
        <dbReference type="EMBL" id="OKL37605.1"/>
    </source>
</evidence>
<evidence type="ECO:0000256" key="1">
    <source>
        <dbReference type="SAM" id="MobiDB-lite"/>
    </source>
</evidence>
<feature type="compositionally biased region" description="Basic and acidic residues" evidence="1">
    <location>
        <begin position="96"/>
        <end position="114"/>
    </location>
</feature>
<dbReference type="STRING" id="1714354.BLL40_04685"/>
<name>A0A1Q5P5Q1_9BACI</name>
<comment type="caution">
    <text evidence="2">The sequence shown here is derived from an EMBL/GenBank/DDBJ whole genome shotgun (WGS) entry which is preliminary data.</text>
</comment>
<sequence>MKTELKEISYELDDKVNSVSLSVRTLNDIQILLGQLKVSMEEADHSNDRQFYFESHFRKVRVLSELTFYTMGKLGKDLAYLEELKDKLFEMVNSSEENKKASTECESKSEIKER</sequence>
<reference evidence="2 3" key="1">
    <citation type="submission" date="2016-12" db="EMBL/GenBank/DDBJ databases">
        <title>Domibacillus sp. SAOS 44 whole genome sequencing.</title>
        <authorList>
            <person name="Verma A."/>
            <person name="Krishnamurthi S."/>
        </authorList>
    </citation>
    <scope>NUCLEOTIDE SEQUENCE [LARGE SCALE GENOMIC DNA]</scope>
    <source>
        <strain evidence="2 3">SAOS 44</strain>
    </source>
</reference>